<keyword evidence="4" id="KW-1185">Reference proteome</keyword>
<sequence>MTEEHDNEKPRGGILAWWAGNSIAANLLMIIALVGGIIGYSQIQRDENPAASFAGATVSVSWPGASPQEVEEQIILRIEEAMTAVDGVRRITATAVEGSGWVNIEGNSTVDPAEFLDAVKLQVDSINNFPVEAFQPRVTEWQSRSQIAGIAVHGNIDRRELQRIAREMRNEISAAIPEVAAVNIQARLPEEVSIEISEENMRRYGITIAELSRAISTSSLNLSAGSVRTDLGDVRVAARQLADTAEEFGNIIVRQTPGGSVIRVRDVATVIDGLEDRPFEATFNGEPMVLLTLMSVGNSDVIDVSGSLAAYIDRKQRELPTTVTISEWWDGADQFNSQLTVIGSSALLGLALVLVVLILFLRPIVAFWVTIGIATAFAGAFMLLPLIGVTLNFLSLFAFLIVIGVIVDDAIIVGENIHNRVERGEQGLTAAVVGVQMVAKPVIFAVITSMMAFAPWMMLSGPEVQFTRQISLVVIAALSFSLIEAFLILPAHLAHIKPQEPKGISGHFIRFQAGIADSLVWFSRHVYGPMLAVSLRHRYATFAIFLGLFALAIVLMNTNRVPFRFMPEIESDQIQVNIQLAEGTPWQRTDEIRERLEAAQIVVQNEYREMYPGEVDVIRNRSTLATQGQVRAWIGLAPPESRPGRLPSAEIAQRIRDEMGPVPDAEEIRFDATLNDVGPAIDFAINHPDLDVLRAAADDLKDALRGFPATYDVVDNLQTSAEELRLTLRPDAQALGLTLVDVTQQLRQAFYGQEVQRLPRGGEDVRVMVRYPRADRESLDAINQVRIRTADGREIPLAAVAQAEFAPGINRIQRRERQRTVRVSAEVSDPDAARAIRQQINEEFFPAWRERYPGVSVGAIGQAEGEAEFMGEIVILQIIMIGMMYVLLAVAFRSYAQPLMIMTAIPFAFAGAVFGHLALGVPFALFSMFGVGAAAGIVINDNLVLVDFVNRLRERGVGAFQALVDAGVQRFRPILLTSVTTFIGVLPMIAERSTAAQFLKPMVVSLGFAVMFALFLTLFMVPALYAIGVDIKRSVLSLWTGEKRPGIGSGYHGDTSGTDVDIGQIKQPAE</sequence>
<evidence type="ECO:0000256" key="1">
    <source>
        <dbReference type="SAM" id="MobiDB-lite"/>
    </source>
</evidence>
<protein>
    <submittedName>
        <fullName evidence="3">Acriflavin resistance protein</fullName>
    </submittedName>
</protein>
<dbReference type="Gene3D" id="3.30.70.1440">
    <property type="entry name" value="Multidrug efflux transporter AcrB pore domain"/>
    <property type="match status" value="1"/>
</dbReference>
<comment type="caution">
    <text evidence="3">The sequence shown here is derived from an EMBL/GenBank/DDBJ whole genome shotgun (WGS) entry which is preliminary data.</text>
</comment>
<dbReference type="Proteomes" id="UP000648722">
    <property type="component" value="Unassembled WGS sequence"/>
</dbReference>
<feature type="transmembrane region" description="Helical" evidence="2">
    <location>
        <begin position="15"/>
        <end position="40"/>
    </location>
</feature>
<feature type="transmembrane region" description="Helical" evidence="2">
    <location>
        <begin position="1002"/>
        <end position="1027"/>
    </location>
</feature>
<evidence type="ECO:0000313" key="4">
    <source>
        <dbReference type="Proteomes" id="UP000648722"/>
    </source>
</evidence>
<dbReference type="PRINTS" id="PR00702">
    <property type="entry name" value="ACRIFLAVINRP"/>
</dbReference>
<dbReference type="RefSeq" id="WP_188451761.1">
    <property type="nucleotide sequence ID" value="NZ_BMFS01000005.1"/>
</dbReference>
<feature type="transmembrane region" description="Helical" evidence="2">
    <location>
        <begin position="509"/>
        <end position="527"/>
    </location>
</feature>
<dbReference type="InterPro" id="IPR027463">
    <property type="entry name" value="AcrB_DN_DC_subdom"/>
</dbReference>
<feature type="transmembrane region" description="Helical" evidence="2">
    <location>
        <begin position="873"/>
        <end position="892"/>
    </location>
</feature>
<keyword evidence="2" id="KW-0812">Transmembrane</keyword>
<keyword evidence="2" id="KW-0472">Membrane</keyword>
<dbReference type="Pfam" id="PF00873">
    <property type="entry name" value="ACR_tran"/>
    <property type="match status" value="1"/>
</dbReference>
<name>A0ABQ1XNL3_9PROT</name>
<proteinExistence type="predicted"/>
<dbReference type="Gene3D" id="3.30.2090.10">
    <property type="entry name" value="Multidrug efflux transporter AcrB TolC docking domain, DN and DC subdomains"/>
    <property type="match status" value="2"/>
</dbReference>
<feature type="transmembrane region" description="Helical" evidence="2">
    <location>
        <begin position="539"/>
        <end position="556"/>
    </location>
</feature>
<dbReference type="Gene3D" id="3.30.70.1430">
    <property type="entry name" value="Multidrug efflux transporter AcrB pore domain"/>
    <property type="match status" value="2"/>
</dbReference>
<reference evidence="4" key="1">
    <citation type="journal article" date="2019" name="Int. J. Syst. Evol. Microbiol.">
        <title>The Global Catalogue of Microorganisms (GCM) 10K type strain sequencing project: providing services to taxonomists for standard genome sequencing and annotation.</title>
        <authorList>
            <consortium name="The Broad Institute Genomics Platform"/>
            <consortium name="The Broad Institute Genome Sequencing Center for Infectious Disease"/>
            <person name="Wu L."/>
            <person name="Ma J."/>
        </authorList>
    </citation>
    <scope>NUCLEOTIDE SEQUENCE [LARGE SCALE GENOMIC DNA]</scope>
    <source>
        <strain evidence="4">CGMCC 1.12766</strain>
    </source>
</reference>
<dbReference type="SUPFAM" id="SSF82693">
    <property type="entry name" value="Multidrug efflux transporter AcrB pore domain, PN1, PN2, PC1 and PC2 subdomains"/>
    <property type="match status" value="1"/>
</dbReference>
<accession>A0ABQ1XNL3</accession>
<dbReference type="SUPFAM" id="SSF82866">
    <property type="entry name" value="Multidrug efflux transporter AcrB transmembrane domain"/>
    <property type="match status" value="2"/>
</dbReference>
<feature type="transmembrane region" description="Helical" evidence="2">
    <location>
        <begin position="433"/>
        <end position="458"/>
    </location>
</feature>
<gene>
    <name evidence="3" type="ORF">GCM10007420_12970</name>
</gene>
<evidence type="ECO:0000256" key="2">
    <source>
        <dbReference type="SAM" id="Phobius"/>
    </source>
</evidence>
<feature type="region of interest" description="Disordered" evidence="1">
    <location>
        <begin position="1049"/>
        <end position="1070"/>
    </location>
</feature>
<feature type="transmembrane region" description="Helical" evidence="2">
    <location>
        <begin position="339"/>
        <end position="360"/>
    </location>
</feature>
<dbReference type="Gene3D" id="1.20.1640.10">
    <property type="entry name" value="Multidrug efflux transporter AcrB transmembrane domain"/>
    <property type="match status" value="2"/>
</dbReference>
<keyword evidence="2" id="KW-1133">Transmembrane helix</keyword>
<feature type="transmembrane region" description="Helical" evidence="2">
    <location>
        <begin position="470"/>
        <end position="489"/>
    </location>
</feature>
<feature type="transmembrane region" description="Helical" evidence="2">
    <location>
        <begin position="393"/>
        <end position="413"/>
    </location>
</feature>
<dbReference type="EMBL" id="BMFS01000005">
    <property type="protein sequence ID" value="GGG98603.1"/>
    <property type="molecule type" value="Genomic_DNA"/>
</dbReference>
<feature type="transmembrane region" description="Helical" evidence="2">
    <location>
        <begin position="899"/>
        <end position="919"/>
    </location>
</feature>
<evidence type="ECO:0000313" key="3">
    <source>
        <dbReference type="EMBL" id="GGG98603.1"/>
    </source>
</evidence>
<dbReference type="PANTHER" id="PTHR32063">
    <property type="match status" value="1"/>
</dbReference>
<feature type="transmembrane region" description="Helical" evidence="2">
    <location>
        <begin position="925"/>
        <end position="950"/>
    </location>
</feature>
<dbReference type="Gene3D" id="3.30.70.1320">
    <property type="entry name" value="Multidrug efflux transporter AcrB pore domain like"/>
    <property type="match status" value="1"/>
</dbReference>
<organism evidence="3 4">
    <name type="scientific">Glycocaulis albus</name>
    <dbReference type="NCBI Taxonomy" id="1382801"/>
    <lineage>
        <taxon>Bacteria</taxon>
        <taxon>Pseudomonadati</taxon>
        <taxon>Pseudomonadota</taxon>
        <taxon>Alphaproteobacteria</taxon>
        <taxon>Maricaulales</taxon>
        <taxon>Maricaulaceae</taxon>
        <taxon>Glycocaulis</taxon>
    </lineage>
</organism>
<feature type="transmembrane region" description="Helical" evidence="2">
    <location>
        <begin position="366"/>
        <end position="386"/>
    </location>
</feature>
<dbReference type="InterPro" id="IPR001036">
    <property type="entry name" value="Acrflvin-R"/>
</dbReference>
<dbReference type="PANTHER" id="PTHR32063:SF33">
    <property type="entry name" value="RND SUPERFAMILY EFFLUX PUMP PERMEASE COMPONENT"/>
    <property type="match status" value="1"/>
</dbReference>
<dbReference type="SUPFAM" id="SSF82714">
    <property type="entry name" value="Multidrug efflux transporter AcrB TolC docking domain, DN and DC subdomains"/>
    <property type="match status" value="2"/>
</dbReference>
<feature type="transmembrane region" description="Helical" evidence="2">
    <location>
        <begin position="971"/>
        <end position="990"/>
    </location>
</feature>